<sequence>MRISGCGRAVSARRHHSGRAGRSCQVSCRRPAGDRLGVRPRPRARRLAGDDLSGGAEPTEYVCGDHVGQSTQTGGSVVCTAVGPLVIAQAGAGSFRSPSQARPVEARGSCRGAGQRAADIACRRRRAEDRPAAARRPRLSGEGRSARRLGRSPRRRTPRSEVVGSPRVRPRRCRDPRLARCGTPPGAPGRARTAPTGMVGEHFRPDRRTLRGGRRFPYAGPRRSAGPWNVGAARFTRRTARRSTRGRRPTRTANGAALESPRRPARPRVDRPGGRAR</sequence>
<evidence type="ECO:0000256" key="1">
    <source>
        <dbReference type="SAM" id="MobiDB-lite"/>
    </source>
</evidence>
<name>A0A221VZY3_9PSEU</name>
<dbReference type="KEGG" id="ahg:AHOG_07185"/>
<evidence type="ECO:0000313" key="3">
    <source>
        <dbReference type="Proteomes" id="UP000204221"/>
    </source>
</evidence>
<evidence type="ECO:0000313" key="2">
    <source>
        <dbReference type="EMBL" id="ASO19085.1"/>
    </source>
</evidence>
<proteinExistence type="predicted"/>
<feature type="region of interest" description="Disordered" evidence="1">
    <location>
        <begin position="93"/>
        <end position="277"/>
    </location>
</feature>
<feature type="compositionally biased region" description="Low complexity" evidence="1">
    <location>
        <begin position="179"/>
        <end position="197"/>
    </location>
</feature>
<dbReference type="EMBL" id="CP022521">
    <property type="protein sequence ID" value="ASO19085.1"/>
    <property type="molecule type" value="Genomic_DNA"/>
</dbReference>
<gene>
    <name evidence="2" type="ORF">AHOG_07185</name>
</gene>
<feature type="compositionally biased region" description="Basic residues" evidence="1">
    <location>
        <begin position="235"/>
        <end position="250"/>
    </location>
</feature>
<keyword evidence="3" id="KW-1185">Reference proteome</keyword>
<accession>A0A221VZY3</accession>
<feature type="region of interest" description="Disordered" evidence="1">
    <location>
        <begin position="1"/>
        <end position="55"/>
    </location>
</feature>
<dbReference type="AlphaFoldDB" id="A0A221VZY3"/>
<protein>
    <submittedName>
        <fullName evidence="2">Uncharacterized protein</fullName>
    </submittedName>
</protein>
<feature type="compositionally biased region" description="Basic residues" evidence="1">
    <location>
        <begin position="146"/>
        <end position="157"/>
    </location>
</feature>
<dbReference type="Proteomes" id="UP000204221">
    <property type="component" value="Chromosome"/>
</dbReference>
<organism evidence="2 3">
    <name type="scientific">Actinoalloteichus hoggarensis</name>
    <dbReference type="NCBI Taxonomy" id="1470176"/>
    <lineage>
        <taxon>Bacteria</taxon>
        <taxon>Bacillati</taxon>
        <taxon>Actinomycetota</taxon>
        <taxon>Actinomycetes</taxon>
        <taxon>Pseudonocardiales</taxon>
        <taxon>Pseudonocardiaceae</taxon>
        <taxon>Actinoalloteichus</taxon>
    </lineage>
</organism>
<feature type="compositionally biased region" description="Basic and acidic residues" evidence="1">
    <location>
        <begin position="267"/>
        <end position="277"/>
    </location>
</feature>
<reference evidence="2 3" key="1">
    <citation type="submission" date="2017-07" db="EMBL/GenBank/DDBJ databases">
        <title>Complete genome sequence of Actinoalloteichus hoggarensis DSM 45943, type strain of Actinoalloteichus hoggarensis.</title>
        <authorList>
            <person name="Ruckert C."/>
            <person name="Nouioui I."/>
            <person name="Willmese J."/>
            <person name="van Wezel G."/>
            <person name="Klenk H.-P."/>
            <person name="Kalinowski J."/>
            <person name="Zotchev S.B."/>
        </authorList>
    </citation>
    <scope>NUCLEOTIDE SEQUENCE [LARGE SCALE GENOMIC DNA]</scope>
    <source>
        <strain evidence="2 3">DSM 45943</strain>
    </source>
</reference>